<dbReference type="SMART" id="SM00448">
    <property type="entry name" value="REC"/>
    <property type="match status" value="1"/>
</dbReference>
<dbReference type="InterPro" id="IPR020449">
    <property type="entry name" value="Tscrpt_reg_AraC-type_HTH"/>
</dbReference>
<dbReference type="InterPro" id="IPR009057">
    <property type="entry name" value="Homeodomain-like_sf"/>
</dbReference>
<dbReference type="GO" id="GO:0043565">
    <property type="term" value="F:sequence-specific DNA binding"/>
    <property type="evidence" value="ECO:0007669"/>
    <property type="project" value="InterPro"/>
</dbReference>
<dbReference type="PANTHER" id="PTHR43280:SF2">
    <property type="entry name" value="HTH-TYPE TRANSCRIPTIONAL REGULATOR EXSA"/>
    <property type="match status" value="1"/>
</dbReference>
<dbReference type="GO" id="GO:0000160">
    <property type="term" value="P:phosphorelay signal transduction system"/>
    <property type="evidence" value="ECO:0007669"/>
    <property type="project" value="InterPro"/>
</dbReference>
<sequence>MNILVVDDEYIVCKGIETIILRSGHDWNVVGKAGNGLEALRLMEKEPVDLIVTDIRMPEMNGLELIERLFQEGYSGEVMILSSYADFEYARKAVQCGAVNYLLKPVDPDELINTIQQAEQSISERNLRHSEREQLTKNKQLMSKMLLTQLLLGYETNETKIRRGLEQAGIPLKELVVITAGRPEQLSSECWERCKLQLLAAIRSGCGCMAEDVSFVERYLVLAAWSGETPHRLASAVSCLERWAGSQTESPHVRMGLSDVCRSMSDIPLLLAQSICSQNEAAKTSRSVVQFGDAAMNDAVIHDPTLPEQKLLQALKSGYADEVRLLTQELALYSEPAQQASKLKGRKIIEQVKQLVFKRYASDIQIRDIADEIYMNASYLSDLFKQTTGMTFTDFVIEYRLQVAKSLLLDDPQLKLYQVADKVGYKNPKHFSQIFKKHVGMLPAEFREIR</sequence>
<dbReference type="PROSITE" id="PS00041">
    <property type="entry name" value="HTH_ARAC_FAMILY_1"/>
    <property type="match status" value="1"/>
</dbReference>
<keyword evidence="2" id="KW-0238">DNA-binding</keyword>
<keyword evidence="4" id="KW-0597">Phosphoprotein</keyword>
<comment type="caution">
    <text evidence="7">The sequence shown here is derived from an EMBL/GenBank/DDBJ whole genome shotgun (WGS) entry which is preliminary data.</text>
</comment>
<dbReference type="InterPro" id="IPR018062">
    <property type="entry name" value="HTH_AraC-typ_CS"/>
</dbReference>
<evidence type="ECO:0000256" key="3">
    <source>
        <dbReference type="ARBA" id="ARBA00023163"/>
    </source>
</evidence>
<reference evidence="7 8" key="1">
    <citation type="submission" date="2019-02" db="EMBL/GenBank/DDBJ databases">
        <title>Paenibacillus sp. nov., isolated from surface-sterilized tissue of Thalictrum simplex L.</title>
        <authorList>
            <person name="Tuo L."/>
        </authorList>
    </citation>
    <scope>NUCLEOTIDE SEQUENCE [LARGE SCALE GENOMIC DNA]</scope>
    <source>
        <strain evidence="7 8">N2SHLJ1</strain>
    </source>
</reference>
<dbReference type="InterPro" id="IPR011006">
    <property type="entry name" value="CheY-like_superfamily"/>
</dbReference>
<dbReference type="SMART" id="SM00342">
    <property type="entry name" value="HTH_ARAC"/>
    <property type="match status" value="1"/>
</dbReference>
<feature type="modified residue" description="4-aspartylphosphate" evidence="4">
    <location>
        <position position="54"/>
    </location>
</feature>
<dbReference type="AlphaFoldDB" id="A0A4Q9DMG0"/>
<dbReference type="EMBL" id="SIRE01000020">
    <property type="protein sequence ID" value="TBL73890.1"/>
    <property type="molecule type" value="Genomic_DNA"/>
</dbReference>
<dbReference type="Proteomes" id="UP000293142">
    <property type="component" value="Unassembled WGS sequence"/>
</dbReference>
<dbReference type="PROSITE" id="PS01124">
    <property type="entry name" value="HTH_ARAC_FAMILY_2"/>
    <property type="match status" value="1"/>
</dbReference>
<accession>A0A4Q9DMG0</accession>
<evidence type="ECO:0000313" key="7">
    <source>
        <dbReference type="EMBL" id="TBL73890.1"/>
    </source>
</evidence>
<dbReference type="PANTHER" id="PTHR43280">
    <property type="entry name" value="ARAC-FAMILY TRANSCRIPTIONAL REGULATOR"/>
    <property type="match status" value="1"/>
</dbReference>
<protein>
    <submittedName>
        <fullName evidence="7">Response regulator</fullName>
    </submittedName>
</protein>
<gene>
    <name evidence="7" type="ORF">EYB31_25605</name>
</gene>
<dbReference type="InterPro" id="IPR001789">
    <property type="entry name" value="Sig_transdc_resp-reg_receiver"/>
</dbReference>
<dbReference type="PROSITE" id="PS50110">
    <property type="entry name" value="RESPONSE_REGULATORY"/>
    <property type="match status" value="1"/>
</dbReference>
<dbReference type="InterPro" id="IPR018060">
    <property type="entry name" value="HTH_AraC"/>
</dbReference>
<dbReference type="Gene3D" id="3.40.50.2300">
    <property type="match status" value="1"/>
</dbReference>
<dbReference type="OrthoDB" id="342399at2"/>
<organism evidence="7 8">
    <name type="scientific">Paenibacillus thalictri</name>
    <dbReference type="NCBI Taxonomy" id="2527873"/>
    <lineage>
        <taxon>Bacteria</taxon>
        <taxon>Bacillati</taxon>
        <taxon>Bacillota</taxon>
        <taxon>Bacilli</taxon>
        <taxon>Bacillales</taxon>
        <taxon>Paenibacillaceae</taxon>
        <taxon>Paenibacillus</taxon>
    </lineage>
</organism>
<evidence type="ECO:0000313" key="8">
    <source>
        <dbReference type="Proteomes" id="UP000293142"/>
    </source>
</evidence>
<evidence type="ECO:0000256" key="4">
    <source>
        <dbReference type="PROSITE-ProRule" id="PRU00169"/>
    </source>
</evidence>
<feature type="domain" description="HTH araC/xylS-type" evidence="5">
    <location>
        <begin position="350"/>
        <end position="449"/>
    </location>
</feature>
<evidence type="ECO:0000256" key="1">
    <source>
        <dbReference type="ARBA" id="ARBA00023015"/>
    </source>
</evidence>
<dbReference type="RefSeq" id="WP_131016295.1">
    <property type="nucleotide sequence ID" value="NZ_SIRE01000020.1"/>
</dbReference>
<evidence type="ECO:0000256" key="2">
    <source>
        <dbReference type="ARBA" id="ARBA00023125"/>
    </source>
</evidence>
<keyword evidence="8" id="KW-1185">Reference proteome</keyword>
<dbReference type="Pfam" id="PF00072">
    <property type="entry name" value="Response_reg"/>
    <property type="match status" value="1"/>
</dbReference>
<dbReference type="CDD" id="cd17536">
    <property type="entry name" value="REC_YesN-like"/>
    <property type="match status" value="1"/>
</dbReference>
<dbReference type="PRINTS" id="PR00032">
    <property type="entry name" value="HTHARAC"/>
</dbReference>
<dbReference type="SUPFAM" id="SSF46689">
    <property type="entry name" value="Homeodomain-like"/>
    <property type="match status" value="2"/>
</dbReference>
<dbReference type="Gene3D" id="1.10.10.60">
    <property type="entry name" value="Homeodomain-like"/>
    <property type="match status" value="2"/>
</dbReference>
<dbReference type="SUPFAM" id="SSF52172">
    <property type="entry name" value="CheY-like"/>
    <property type="match status" value="1"/>
</dbReference>
<keyword evidence="1" id="KW-0805">Transcription regulation</keyword>
<evidence type="ECO:0000259" key="5">
    <source>
        <dbReference type="PROSITE" id="PS01124"/>
    </source>
</evidence>
<dbReference type="Pfam" id="PF12833">
    <property type="entry name" value="HTH_18"/>
    <property type="match status" value="1"/>
</dbReference>
<keyword evidence="3" id="KW-0804">Transcription</keyword>
<feature type="domain" description="Response regulatory" evidence="6">
    <location>
        <begin position="2"/>
        <end position="119"/>
    </location>
</feature>
<evidence type="ECO:0000259" key="6">
    <source>
        <dbReference type="PROSITE" id="PS50110"/>
    </source>
</evidence>
<proteinExistence type="predicted"/>
<dbReference type="GO" id="GO:0003700">
    <property type="term" value="F:DNA-binding transcription factor activity"/>
    <property type="evidence" value="ECO:0007669"/>
    <property type="project" value="InterPro"/>
</dbReference>
<name>A0A4Q9DMG0_9BACL</name>